<dbReference type="AlphaFoldDB" id="A0AAQ3UJP7"/>
<dbReference type="SUPFAM" id="SSF101447">
    <property type="entry name" value="Formin homology 2 domain (FH2 domain)"/>
    <property type="match status" value="1"/>
</dbReference>
<feature type="non-terminal residue" evidence="2">
    <location>
        <position position="584"/>
    </location>
</feature>
<evidence type="ECO:0000313" key="3">
    <source>
        <dbReference type="Proteomes" id="UP001341281"/>
    </source>
</evidence>
<dbReference type="Proteomes" id="UP001341281">
    <property type="component" value="Chromosome 09"/>
</dbReference>
<feature type="compositionally biased region" description="Low complexity" evidence="1">
    <location>
        <begin position="98"/>
        <end position="108"/>
    </location>
</feature>
<accession>A0AAQ3UJP7</accession>
<dbReference type="EMBL" id="CP144753">
    <property type="protein sequence ID" value="WVZ93494.1"/>
    <property type="molecule type" value="Genomic_DNA"/>
</dbReference>
<reference evidence="2 3" key="1">
    <citation type="submission" date="2024-02" db="EMBL/GenBank/DDBJ databases">
        <title>High-quality chromosome-scale genome assembly of Pensacola bahiagrass (Paspalum notatum Flugge var. saurae).</title>
        <authorList>
            <person name="Vega J.M."/>
            <person name="Podio M."/>
            <person name="Orjuela J."/>
            <person name="Siena L.A."/>
            <person name="Pessino S.C."/>
            <person name="Combes M.C."/>
            <person name="Mariac C."/>
            <person name="Albertini E."/>
            <person name="Pupilli F."/>
            <person name="Ortiz J.P.A."/>
            <person name="Leblanc O."/>
        </authorList>
    </citation>
    <scope>NUCLEOTIDE SEQUENCE [LARGE SCALE GENOMIC DNA]</scope>
    <source>
        <strain evidence="2">R1</strain>
        <tissue evidence="2">Leaf</tissue>
    </source>
</reference>
<protein>
    <recommendedName>
        <fullName evidence="4">Ubiquitin-like protease family profile domain-containing protein</fullName>
    </recommendedName>
</protein>
<gene>
    <name evidence="2" type="ORF">U9M48_039467</name>
</gene>
<dbReference type="InterPro" id="IPR038765">
    <property type="entry name" value="Papain-like_cys_pep_sf"/>
</dbReference>
<evidence type="ECO:0008006" key="4">
    <source>
        <dbReference type="Google" id="ProtNLM"/>
    </source>
</evidence>
<name>A0AAQ3UJP7_PASNO</name>
<proteinExistence type="predicted"/>
<evidence type="ECO:0000256" key="1">
    <source>
        <dbReference type="SAM" id="MobiDB-lite"/>
    </source>
</evidence>
<evidence type="ECO:0000313" key="2">
    <source>
        <dbReference type="EMBL" id="WVZ93494.1"/>
    </source>
</evidence>
<keyword evidence="3" id="KW-1185">Reference proteome</keyword>
<dbReference type="Gene3D" id="3.40.395.10">
    <property type="entry name" value="Adenoviral Proteinase, Chain A"/>
    <property type="match status" value="1"/>
</dbReference>
<feature type="compositionally biased region" description="Pro residues" evidence="1">
    <location>
        <begin position="66"/>
        <end position="97"/>
    </location>
</feature>
<organism evidence="2 3">
    <name type="scientific">Paspalum notatum var. saurae</name>
    <dbReference type="NCBI Taxonomy" id="547442"/>
    <lineage>
        <taxon>Eukaryota</taxon>
        <taxon>Viridiplantae</taxon>
        <taxon>Streptophyta</taxon>
        <taxon>Embryophyta</taxon>
        <taxon>Tracheophyta</taxon>
        <taxon>Spermatophyta</taxon>
        <taxon>Magnoliopsida</taxon>
        <taxon>Liliopsida</taxon>
        <taxon>Poales</taxon>
        <taxon>Poaceae</taxon>
        <taxon>PACMAD clade</taxon>
        <taxon>Panicoideae</taxon>
        <taxon>Andropogonodae</taxon>
        <taxon>Paspaleae</taxon>
        <taxon>Paspalinae</taxon>
        <taxon>Paspalum</taxon>
    </lineage>
</organism>
<feature type="region of interest" description="Disordered" evidence="1">
    <location>
        <begin position="42"/>
        <end position="130"/>
    </location>
</feature>
<dbReference type="SUPFAM" id="SSF54001">
    <property type="entry name" value="Cysteine proteinases"/>
    <property type="match status" value="1"/>
</dbReference>
<sequence length="584" mass="65698">RENLYYLLSTQGTRSHLHAPAPAPASAYLLAAAMPGMATARIAPPPRLHLPPRRRDARHGNRRAPAPAPAPARIAPPPPPPPPPPPESRARAPPPVSAMPGMASAAASQFARHHHRRKPGALQSASPIASSSRLPKRLRLLAPPATSPIASAYLLAAAVLLEDTGFPVQSAYNLLAAKSYSCGLFMLNYMEYWTGDKLSDNFTQADMTHFREKIAAILLSSDLNQRKGQPLYKKVDPKEKRDAVGSDPEVQIVGASSSPNKRIRLPDLKTVIFEDDAGPVTQELLQKWVDEEWSKPSTDGSADDKLMSGLSTIDMPPTKADLIDVVCDYIMEIKDDKTLKTVWVRSFNPYRIELSVLQLQQILKMSQDMTIPCFDMAVRLLAHKERKKLENAKGKVNKHYMDLRFFKMSGFNKDPRWHKEPSKEELAKTLDSWPRMNYDVTSCRYVLMPWKNDGCYVLFVIDHANHVITIIDFTHTPDSCKKLPIKRYYEAIILISKKYRTAYRLKHSEWPHDVYKWEHIIRPNRPIDTENEDPSEGAAMVKVGDGCCGEDAKKIINQRVTGKIKNAMETDTSFWRNGRLVTHP</sequence>
<feature type="compositionally biased region" description="Basic residues" evidence="1">
    <location>
        <begin position="50"/>
        <end position="62"/>
    </location>
</feature>